<dbReference type="PANTHER" id="PTHR11566">
    <property type="entry name" value="DYNAMIN"/>
    <property type="match status" value="1"/>
</dbReference>
<comment type="similarity">
    <text evidence="1">Belongs to the TRAFAC class dynamin-like GTPase superfamily. Dynamin/Fzo/YdjA family.</text>
</comment>
<dbReference type="GO" id="GO:0005874">
    <property type="term" value="C:microtubule"/>
    <property type="evidence" value="ECO:0007669"/>
    <property type="project" value="TreeGrafter"/>
</dbReference>
<comment type="caution">
    <text evidence="4">The sequence shown here is derived from an EMBL/GenBank/DDBJ whole genome shotgun (WGS) entry which is preliminary data.</text>
</comment>
<dbReference type="GO" id="GO:0008017">
    <property type="term" value="F:microtubule binding"/>
    <property type="evidence" value="ECO:0007669"/>
    <property type="project" value="TreeGrafter"/>
</dbReference>
<dbReference type="InterPro" id="IPR030381">
    <property type="entry name" value="G_DYNAMIN_dom"/>
</dbReference>
<dbReference type="InterPro" id="IPR022812">
    <property type="entry name" value="Dynamin"/>
</dbReference>
<keyword evidence="5" id="KW-1185">Reference proteome</keyword>
<dbReference type="InterPro" id="IPR019762">
    <property type="entry name" value="Dynamin_GTPase_CS"/>
</dbReference>
<dbReference type="InterPro" id="IPR001401">
    <property type="entry name" value="Dynamin_GTPase"/>
</dbReference>
<dbReference type="PROSITE" id="PS51718">
    <property type="entry name" value="G_DYNAMIN_2"/>
    <property type="match status" value="1"/>
</dbReference>
<dbReference type="AlphaFoldDB" id="A0AA39M4V1"/>
<dbReference type="PRINTS" id="PR00195">
    <property type="entry name" value="DYNAMIN"/>
</dbReference>
<accession>A0AA39M4V1</accession>
<protein>
    <recommendedName>
        <fullName evidence="3">Dynamin-type G domain-containing protein</fullName>
    </recommendedName>
</protein>
<dbReference type="SMART" id="SM00053">
    <property type="entry name" value="DYNc"/>
    <property type="match status" value="1"/>
</dbReference>
<evidence type="ECO:0000256" key="1">
    <source>
        <dbReference type="RuleBase" id="RU003932"/>
    </source>
</evidence>
<dbReference type="GO" id="GO:0016020">
    <property type="term" value="C:membrane"/>
    <property type="evidence" value="ECO:0007669"/>
    <property type="project" value="TreeGrafter"/>
</dbReference>
<evidence type="ECO:0000313" key="5">
    <source>
        <dbReference type="Proteomes" id="UP001175271"/>
    </source>
</evidence>
<name>A0AA39M4V1_9BILA</name>
<feature type="domain" description="Dynamin-type G" evidence="3">
    <location>
        <begin position="36"/>
        <end position="179"/>
    </location>
</feature>
<feature type="region of interest" description="Disordered" evidence="2">
    <location>
        <begin position="156"/>
        <end position="179"/>
    </location>
</feature>
<keyword evidence="1" id="KW-0547">Nucleotide-binding</keyword>
<dbReference type="Pfam" id="PF00350">
    <property type="entry name" value="Dynamin_N"/>
    <property type="match status" value="1"/>
</dbReference>
<keyword evidence="1" id="KW-0342">GTP-binding</keyword>
<evidence type="ECO:0000256" key="2">
    <source>
        <dbReference type="SAM" id="MobiDB-lite"/>
    </source>
</evidence>
<dbReference type="CDD" id="cd08771">
    <property type="entry name" value="DLP_1"/>
    <property type="match status" value="1"/>
</dbReference>
<organism evidence="4 5">
    <name type="scientific">Steinernema hermaphroditum</name>
    <dbReference type="NCBI Taxonomy" id="289476"/>
    <lineage>
        <taxon>Eukaryota</taxon>
        <taxon>Metazoa</taxon>
        <taxon>Ecdysozoa</taxon>
        <taxon>Nematoda</taxon>
        <taxon>Chromadorea</taxon>
        <taxon>Rhabditida</taxon>
        <taxon>Tylenchina</taxon>
        <taxon>Panagrolaimomorpha</taxon>
        <taxon>Strongyloidoidea</taxon>
        <taxon>Steinernematidae</taxon>
        <taxon>Steinernema</taxon>
    </lineage>
</organism>
<evidence type="ECO:0000313" key="4">
    <source>
        <dbReference type="EMBL" id="KAK0420605.1"/>
    </source>
</evidence>
<dbReference type="GO" id="GO:0003924">
    <property type="term" value="F:GTPase activity"/>
    <property type="evidence" value="ECO:0007669"/>
    <property type="project" value="InterPro"/>
</dbReference>
<dbReference type="SUPFAM" id="SSF52540">
    <property type="entry name" value="P-loop containing nucleoside triphosphate hydrolases"/>
    <property type="match status" value="1"/>
</dbReference>
<dbReference type="InterPro" id="IPR045063">
    <property type="entry name" value="Dynamin_N"/>
</dbReference>
<sequence length="179" mass="19954">MPEAELLSSDDYGQQLILLLNKFQDLSTKLGDTVLDLDLPQIAVVGVQSAGKSSILENFVGKDFLPRGSGVVTRRPLFLQLINDPEERGVFLHKPNEKFTDFNKIRMEIERETDRTTGSNKGISNVPINLKIYSPNVLNLTLVDLPGITRVAQGDQSQDIETVVKEQGPSTKERIHRRG</sequence>
<dbReference type="EMBL" id="JAUCMV010000002">
    <property type="protein sequence ID" value="KAK0420605.1"/>
    <property type="molecule type" value="Genomic_DNA"/>
</dbReference>
<dbReference type="Gene3D" id="3.40.50.300">
    <property type="entry name" value="P-loop containing nucleotide triphosphate hydrolases"/>
    <property type="match status" value="1"/>
</dbReference>
<dbReference type="PROSITE" id="PS00410">
    <property type="entry name" value="G_DYNAMIN_1"/>
    <property type="match status" value="1"/>
</dbReference>
<dbReference type="GO" id="GO:0005737">
    <property type="term" value="C:cytoplasm"/>
    <property type="evidence" value="ECO:0007669"/>
    <property type="project" value="TreeGrafter"/>
</dbReference>
<evidence type="ECO:0000259" key="3">
    <source>
        <dbReference type="PROSITE" id="PS51718"/>
    </source>
</evidence>
<gene>
    <name evidence="4" type="ORF">QR680_014785</name>
</gene>
<dbReference type="GO" id="GO:0005525">
    <property type="term" value="F:GTP binding"/>
    <property type="evidence" value="ECO:0007669"/>
    <property type="project" value="UniProtKB-KW"/>
</dbReference>
<dbReference type="InterPro" id="IPR027417">
    <property type="entry name" value="P-loop_NTPase"/>
</dbReference>
<reference evidence="4" key="1">
    <citation type="submission" date="2023-06" db="EMBL/GenBank/DDBJ databases">
        <title>Genomic analysis of the entomopathogenic nematode Steinernema hermaphroditum.</title>
        <authorList>
            <person name="Schwarz E.M."/>
            <person name="Heppert J.K."/>
            <person name="Baniya A."/>
            <person name="Schwartz H.T."/>
            <person name="Tan C.-H."/>
            <person name="Antoshechkin I."/>
            <person name="Sternberg P.W."/>
            <person name="Goodrich-Blair H."/>
            <person name="Dillman A.R."/>
        </authorList>
    </citation>
    <scope>NUCLEOTIDE SEQUENCE</scope>
    <source>
        <strain evidence="4">PS9179</strain>
        <tissue evidence="4">Whole animal</tissue>
    </source>
</reference>
<proteinExistence type="inferred from homology"/>
<dbReference type="Proteomes" id="UP001175271">
    <property type="component" value="Unassembled WGS sequence"/>
</dbReference>